<keyword evidence="5" id="KW-1185">Reference proteome</keyword>
<dbReference type="Pfam" id="PF13622">
    <property type="entry name" value="4HBT_3"/>
    <property type="match status" value="1"/>
</dbReference>
<feature type="region of interest" description="Disordered" evidence="1">
    <location>
        <begin position="1"/>
        <end position="27"/>
    </location>
</feature>
<dbReference type="PANTHER" id="PTHR38110:SF1">
    <property type="entry name" value="THIOESTERASE DOMAIN-CONTAINING PROTEIN"/>
    <property type="match status" value="1"/>
</dbReference>
<dbReference type="Gene3D" id="2.40.160.210">
    <property type="entry name" value="Acyl-CoA thioesterase, double hotdog domain"/>
    <property type="match status" value="1"/>
</dbReference>
<name>A0A4R7J7W8_9ACTN</name>
<organism evidence="4 5">
    <name type="scientific">Naumannella halotolerans</name>
    <dbReference type="NCBI Taxonomy" id="993414"/>
    <lineage>
        <taxon>Bacteria</taxon>
        <taxon>Bacillati</taxon>
        <taxon>Actinomycetota</taxon>
        <taxon>Actinomycetes</taxon>
        <taxon>Propionibacteriales</taxon>
        <taxon>Propionibacteriaceae</taxon>
        <taxon>Naumannella</taxon>
    </lineage>
</organism>
<dbReference type="InterPro" id="IPR052389">
    <property type="entry name" value="Sec_Metab_Biosynth-Assoc"/>
</dbReference>
<comment type="caution">
    <text evidence="4">The sequence shown here is derived from an EMBL/GenBank/DDBJ whole genome shotgun (WGS) entry which is preliminary data.</text>
</comment>
<dbReference type="Proteomes" id="UP000295371">
    <property type="component" value="Unassembled WGS sequence"/>
</dbReference>
<feature type="compositionally biased region" description="Polar residues" evidence="1">
    <location>
        <begin position="1"/>
        <end position="11"/>
    </location>
</feature>
<evidence type="ECO:0000259" key="3">
    <source>
        <dbReference type="Pfam" id="PF20789"/>
    </source>
</evidence>
<sequence length="276" mass="29325">MNSFDASTQVERSTDDPGVSTGSFDGSWQVGNGINGGVVLSTTARGLAAALGDDRHPDPLAITGTYLSASTAGPLTVTAEVARRGGSISSGTATLAQPDAAGALQTRAIVQGVFGDLSQLPDDSEVRRDPPQMPAPEDCLPATMAPPHITESAKYLNNLDLRFDPATVQWALGQPARRGMIQAWVRFPDGREPDPFALLFLVDCLPPVLADFGRFGWSPTLQLSAYIRARPAPGALLVRHETEHVSGGQFEEDVRIWDSEGTLVAQGRQLARTPRA</sequence>
<evidence type="ECO:0000313" key="5">
    <source>
        <dbReference type="Proteomes" id="UP000295371"/>
    </source>
</evidence>
<dbReference type="InterPro" id="IPR049449">
    <property type="entry name" value="TesB_ACOT8-like_N"/>
</dbReference>
<proteinExistence type="predicted"/>
<evidence type="ECO:0000313" key="4">
    <source>
        <dbReference type="EMBL" id="TDT32553.1"/>
    </source>
</evidence>
<dbReference type="EMBL" id="SOAW01000001">
    <property type="protein sequence ID" value="TDT32553.1"/>
    <property type="molecule type" value="Genomic_DNA"/>
</dbReference>
<feature type="domain" description="Acyl-CoA thioesterase-like N-terminal HotDog" evidence="2">
    <location>
        <begin position="25"/>
        <end position="106"/>
    </location>
</feature>
<dbReference type="InterPro" id="IPR049450">
    <property type="entry name" value="ACOT8-like_C"/>
</dbReference>
<evidence type="ECO:0000256" key="1">
    <source>
        <dbReference type="SAM" id="MobiDB-lite"/>
    </source>
</evidence>
<dbReference type="OrthoDB" id="5418286at2"/>
<evidence type="ECO:0000259" key="2">
    <source>
        <dbReference type="Pfam" id="PF13622"/>
    </source>
</evidence>
<dbReference type="InterPro" id="IPR029069">
    <property type="entry name" value="HotDog_dom_sf"/>
</dbReference>
<dbReference type="PANTHER" id="PTHR38110">
    <property type="entry name" value="CHROMOSOME 23, WHOLE GENOME SHOTGUN SEQUENCE"/>
    <property type="match status" value="1"/>
</dbReference>
<reference evidence="4 5" key="1">
    <citation type="submission" date="2019-03" db="EMBL/GenBank/DDBJ databases">
        <title>Genomic Encyclopedia of Archaeal and Bacterial Type Strains, Phase II (KMG-II): from individual species to whole genera.</title>
        <authorList>
            <person name="Goeker M."/>
        </authorList>
    </citation>
    <scope>NUCLEOTIDE SEQUENCE [LARGE SCALE GENOMIC DNA]</scope>
    <source>
        <strain evidence="4 5">DSM 24323</strain>
    </source>
</reference>
<dbReference type="Pfam" id="PF20789">
    <property type="entry name" value="4HBT_3C"/>
    <property type="match status" value="1"/>
</dbReference>
<protein>
    <submittedName>
        <fullName evidence="4">Acyl-CoA thioesterase</fullName>
    </submittedName>
</protein>
<dbReference type="SUPFAM" id="SSF54637">
    <property type="entry name" value="Thioesterase/thiol ester dehydrase-isomerase"/>
    <property type="match status" value="2"/>
</dbReference>
<dbReference type="RefSeq" id="WP_133753179.1">
    <property type="nucleotide sequence ID" value="NZ_CP171129.1"/>
</dbReference>
<dbReference type="InterPro" id="IPR042171">
    <property type="entry name" value="Acyl-CoA_hotdog"/>
</dbReference>
<gene>
    <name evidence="4" type="ORF">CLV29_0133</name>
</gene>
<accession>A0A4R7J7W8</accession>
<dbReference type="AlphaFoldDB" id="A0A4R7J7W8"/>
<feature type="domain" description="Acyl-CoA thioesterase-like C-terminal" evidence="3">
    <location>
        <begin position="136"/>
        <end position="271"/>
    </location>
</feature>